<protein>
    <submittedName>
        <fullName evidence="1">Uncharacterized protein</fullName>
    </submittedName>
</protein>
<name>A0ACC2CC38_DIPCM</name>
<sequence length="209" mass="24006">MVLEPQQPYSDLHRTSEEREICFNLRSEMECSGSRGREFWILLSIFVRSLATSTPPALHTIERCVLPLLDRLDFLWDCTDLRALRTLIYHLELAGLQLPFHTRQALACELIRRALACESVSEARDCVDFAKIIVNHYFHAVVGAIEEAALPFANAKQDGSDSDHMLAVVEEEVCWYICEDSRLCEIYASTLFNINQNWPWEIIMVSLGR</sequence>
<gene>
    <name evidence="1" type="ORF">O6H91_11G092800</name>
</gene>
<evidence type="ECO:0000313" key="2">
    <source>
        <dbReference type="Proteomes" id="UP001162992"/>
    </source>
</evidence>
<comment type="caution">
    <text evidence="1">The sequence shown here is derived from an EMBL/GenBank/DDBJ whole genome shotgun (WGS) entry which is preliminary data.</text>
</comment>
<dbReference type="Proteomes" id="UP001162992">
    <property type="component" value="Chromosome 11"/>
</dbReference>
<organism evidence="1 2">
    <name type="scientific">Diphasiastrum complanatum</name>
    <name type="common">Issler's clubmoss</name>
    <name type="synonym">Lycopodium complanatum</name>
    <dbReference type="NCBI Taxonomy" id="34168"/>
    <lineage>
        <taxon>Eukaryota</taxon>
        <taxon>Viridiplantae</taxon>
        <taxon>Streptophyta</taxon>
        <taxon>Embryophyta</taxon>
        <taxon>Tracheophyta</taxon>
        <taxon>Lycopodiopsida</taxon>
        <taxon>Lycopodiales</taxon>
        <taxon>Lycopodiaceae</taxon>
        <taxon>Lycopodioideae</taxon>
        <taxon>Diphasiastrum</taxon>
    </lineage>
</organism>
<proteinExistence type="predicted"/>
<dbReference type="EMBL" id="CM055102">
    <property type="protein sequence ID" value="KAJ7539439.1"/>
    <property type="molecule type" value="Genomic_DNA"/>
</dbReference>
<accession>A0ACC2CC38</accession>
<keyword evidence="2" id="KW-1185">Reference proteome</keyword>
<reference evidence="2" key="1">
    <citation type="journal article" date="2024" name="Proc. Natl. Acad. Sci. U.S.A.">
        <title>Extraordinary preservation of gene collinearity over three hundred million years revealed in homosporous lycophytes.</title>
        <authorList>
            <person name="Li C."/>
            <person name="Wickell D."/>
            <person name="Kuo L.Y."/>
            <person name="Chen X."/>
            <person name="Nie B."/>
            <person name="Liao X."/>
            <person name="Peng D."/>
            <person name="Ji J."/>
            <person name="Jenkins J."/>
            <person name="Williams M."/>
            <person name="Shu S."/>
            <person name="Plott C."/>
            <person name="Barry K."/>
            <person name="Rajasekar S."/>
            <person name="Grimwood J."/>
            <person name="Han X."/>
            <person name="Sun S."/>
            <person name="Hou Z."/>
            <person name="He W."/>
            <person name="Dai G."/>
            <person name="Sun C."/>
            <person name="Schmutz J."/>
            <person name="Leebens-Mack J.H."/>
            <person name="Li F.W."/>
            <person name="Wang L."/>
        </authorList>
    </citation>
    <scope>NUCLEOTIDE SEQUENCE [LARGE SCALE GENOMIC DNA]</scope>
    <source>
        <strain evidence="2">cv. PW_Plant_1</strain>
    </source>
</reference>
<evidence type="ECO:0000313" key="1">
    <source>
        <dbReference type="EMBL" id="KAJ7539439.1"/>
    </source>
</evidence>